<feature type="chain" id="PRO_5044748037" description="ShKT domain-containing protein" evidence="1">
    <location>
        <begin position="30"/>
        <end position="290"/>
    </location>
</feature>
<feature type="signal peptide" evidence="1">
    <location>
        <begin position="1"/>
        <end position="29"/>
    </location>
</feature>
<dbReference type="Proteomes" id="UP001519460">
    <property type="component" value="Unassembled WGS sequence"/>
</dbReference>
<accession>A0ABD0JHG5</accession>
<comment type="caution">
    <text evidence="2">The sequence shown here is derived from an EMBL/GenBank/DDBJ whole genome shotgun (WGS) entry which is preliminary data.</text>
</comment>
<evidence type="ECO:0000313" key="2">
    <source>
        <dbReference type="EMBL" id="KAK7473837.1"/>
    </source>
</evidence>
<evidence type="ECO:0000256" key="1">
    <source>
        <dbReference type="SAM" id="SignalP"/>
    </source>
</evidence>
<keyword evidence="1" id="KW-0732">Signal</keyword>
<dbReference type="EMBL" id="JACVVK020000456">
    <property type="protein sequence ID" value="KAK7473837.1"/>
    <property type="molecule type" value="Genomic_DNA"/>
</dbReference>
<feature type="non-terminal residue" evidence="2">
    <location>
        <position position="1"/>
    </location>
</feature>
<reference evidence="2 3" key="1">
    <citation type="journal article" date="2023" name="Sci. Data">
        <title>Genome assembly of the Korean intertidal mud-creeper Batillaria attramentaria.</title>
        <authorList>
            <person name="Patra A.K."/>
            <person name="Ho P.T."/>
            <person name="Jun S."/>
            <person name="Lee S.J."/>
            <person name="Kim Y."/>
            <person name="Won Y.J."/>
        </authorList>
    </citation>
    <scope>NUCLEOTIDE SEQUENCE [LARGE SCALE GENOMIC DNA]</scope>
    <source>
        <strain evidence="2">Wonlab-2016</strain>
    </source>
</reference>
<evidence type="ECO:0000313" key="3">
    <source>
        <dbReference type="Proteomes" id="UP001519460"/>
    </source>
</evidence>
<gene>
    <name evidence="2" type="ORF">BaRGS_00034944</name>
</gene>
<keyword evidence="3" id="KW-1185">Reference proteome</keyword>
<organism evidence="2 3">
    <name type="scientific">Batillaria attramentaria</name>
    <dbReference type="NCBI Taxonomy" id="370345"/>
    <lineage>
        <taxon>Eukaryota</taxon>
        <taxon>Metazoa</taxon>
        <taxon>Spiralia</taxon>
        <taxon>Lophotrochozoa</taxon>
        <taxon>Mollusca</taxon>
        <taxon>Gastropoda</taxon>
        <taxon>Caenogastropoda</taxon>
        <taxon>Sorbeoconcha</taxon>
        <taxon>Cerithioidea</taxon>
        <taxon>Batillariidae</taxon>
        <taxon>Batillaria</taxon>
    </lineage>
</organism>
<proteinExistence type="predicted"/>
<evidence type="ECO:0008006" key="4">
    <source>
        <dbReference type="Google" id="ProtNLM"/>
    </source>
</evidence>
<sequence length="290" mass="30630">DTGIQPTDTFREITMSPLLLFFVLAVVNGQHHAEHLGGVTCYDCHGPHKHFPDCLQTTRTCDVNQVCEVKTGGAHPEIMCRDKSDCTAEIDHAAADCAGGESCKHIQCCEDAACVTSITNLISTSLFYCPADCTGKDLSSCTNHECSGDQHCEQEVAEKHCGRGHDCTTGCCKDSSCINTAFGATSGTTNPLGTLSCSDLANVGCGVLDAVCPKIHCPALCDACINPIVQATTTAMPTSTPAPAVQSTVIGITDLDTCRDELEGLDCQMLPDVCSSTVLAHYCRAHCEMC</sequence>
<protein>
    <recommendedName>
        <fullName evidence="4">ShKT domain-containing protein</fullName>
    </recommendedName>
</protein>
<dbReference type="AlphaFoldDB" id="A0ABD0JHG5"/>
<name>A0ABD0JHG5_9CAEN</name>
<feature type="non-terminal residue" evidence="2">
    <location>
        <position position="290"/>
    </location>
</feature>